<sequence>MTSERLRRRSWASSSAVMAATKRSSGWFRWGPVPSPMRPYSPARRASRSPWARVRAAKPWVYRRWACSRASRSCPLSRASARANKASCGGSPRASSVCLRVRGPSRVSSLSRRLSASRMAPSASRATSCRAWGSASRPSQARMRRSFSTISASESRRKRKCWVRERMVGGMRSGSVVAKMKITWGGGSSSVFKSALKALLDIMWASSRITTLCWPRMGLSRMRSRSSRTSSTELLEAASISSTSGCRPSRTSRQPSQVPQGLGSLEQLTAWAISRALLVLPTPRGPENR</sequence>
<accession>A0A399DPH0</accession>
<dbReference type="Proteomes" id="UP000266089">
    <property type="component" value="Unassembled WGS sequence"/>
</dbReference>
<dbReference type="AlphaFoldDB" id="A0A399DPH0"/>
<evidence type="ECO:0000256" key="1">
    <source>
        <dbReference type="SAM" id="MobiDB-lite"/>
    </source>
</evidence>
<comment type="caution">
    <text evidence="2">The sequence shown here is derived from an EMBL/GenBank/DDBJ whole genome shotgun (WGS) entry which is preliminary data.</text>
</comment>
<protein>
    <submittedName>
        <fullName evidence="2">Uncharacterized protein</fullName>
    </submittedName>
</protein>
<proteinExistence type="predicted"/>
<gene>
    <name evidence="2" type="ORF">Mcate_02788</name>
</gene>
<evidence type="ECO:0000313" key="3">
    <source>
        <dbReference type="Proteomes" id="UP000266089"/>
    </source>
</evidence>
<organism evidence="2 3">
    <name type="scientific">Meiothermus taiwanensis</name>
    <dbReference type="NCBI Taxonomy" id="172827"/>
    <lineage>
        <taxon>Bacteria</taxon>
        <taxon>Thermotogati</taxon>
        <taxon>Deinococcota</taxon>
        <taxon>Deinococci</taxon>
        <taxon>Thermales</taxon>
        <taxon>Thermaceae</taxon>
        <taxon>Meiothermus</taxon>
    </lineage>
</organism>
<feature type="region of interest" description="Disordered" evidence="1">
    <location>
        <begin position="225"/>
        <end position="261"/>
    </location>
</feature>
<reference evidence="2 3" key="1">
    <citation type="submission" date="2018-08" db="EMBL/GenBank/DDBJ databases">
        <title>Meiothermus cateniformans JCM 15151 genome sequencing project.</title>
        <authorList>
            <person name="Da Costa M.S."/>
            <person name="Albuquerque L."/>
            <person name="Raposo P."/>
            <person name="Froufe H.J.C."/>
            <person name="Barroso C.S."/>
            <person name="Egas C."/>
        </authorList>
    </citation>
    <scope>NUCLEOTIDE SEQUENCE [LARGE SCALE GENOMIC DNA]</scope>
    <source>
        <strain evidence="2 3">JCM 15151</strain>
    </source>
</reference>
<feature type="compositionally biased region" description="Polar residues" evidence="1">
    <location>
        <begin position="239"/>
        <end position="259"/>
    </location>
</feature>
<evidence type="ECO:0000313" key="2">
    <source>
        <dbReference type="EMBL" id="RIH74234.1"/>
    </source>
</evidence>
<name>A0A399DPH0_9DEIN</name>
<dbReference type="EMBL" id="QWKX01000136">
    <property type="protein sequence ID" value="RIH74234.1"/>
    <property type="molecule type" value="Genomic_DNA"/>
</dbReference>